<dbReference type="SUPFAM" id="SSF48498">
    <property type="entry name" value="Tetracyclin repressor-like, C-terminal domain"/>
    <property type="match status" value="1"/>
</dbReference>
<evidence type="ECO:0000256" key="3">
    <source>
        <dbReference type="ARBA" id="ARBA00023125"/>
    </source>
</evidence>
<comment type="caution">
    <text evidence="7">The sequence shown here is derived from an EMBL/GenBank/DDBJ whole genome shotgun (WGS) entry which is preliminary data.</text>
</comment>
<accession>A0A5N8XSB3</accession>
<dbReference type="PRINTS" id="PR00400">
    <property type="entry name" value="TETREPRESSOR"/>
</dbReference>
<dbReference type="Gene3D" id="1.10.357.10">
    <property type="entry name" value="Tetracycline Repressor, domain 2"/>
    <property type="match status" value="1"/>
</dbReference>
<dbReference type="GO" id="GO:0045892">
    <property type="term" value="P:negative regulation of DNA-templated transcription"/>
    <property type="evidence" value="ECO:0007669"/>
    <property type="project" value="InterPro"/>
</dbReference>
<keyword evidence="3 5" id="KW-0238">DNA-binding</keyword>
<dbReference type="AlphaFoldDB" id="A0A5N8XSB3"/>
<dbReference type="InterPro" id="IPR003012">
    <property type="entry name" value="Tet_transcr_reg_TetR"/>
</dbReference>
<dbReference type="Gene3D" id="1.10.10.60">
    <property type="entry name" value="Homeodomain-like"/>
    <property type="match status" value="1"/>
</dbReference>
<dbReference type="Proteomes" id="UP000400924">
    <property type="component" value="Unassembled WGS sequence"/>
</dbReference>
<evidence type="ECO:0000256" key="5">
    <source>
        <dbReference type="PROSITE-ProRule" id="PRU00335"/>
    </source>
</evidence>
<gene>
    <name evidence="7" type="ORF">FNH08_34575</name>
</gene>
<dbReference type="OrthoDB" id="329481at2"/>
<feature type="domain" description="HTH tetR-type" evidence="6">
    <location>
        <begin position="6"/>
        <end position="66"/>
    </location>
</feature>
<dbReference type="EMBL" id="VJZC01000370">
    <property type="protein sequence ID" value="MPY62086.1"/>
    <property type="molecule type" value="Genomic_DNA"/>
</dbReference>
<dbReference type="PANTHER" id="PTHR30055:SF151">
    <property type="entry name" value="TRANSCRIPTIONAL REGULATORY PROTEIN"/>
    <property type="match status" value="1"/>
</dbReference>
<dbReference type="RefSeq" id="WP_152775472.1">
    <property type="nucleotide sequence ID" value="NZ_VJZC01000370.1"/>
</dbReference>
<reference evidence="7 8" key="1">
    <citation type="submission" date="2019-07" db="EMBL/GenBank/DDBJ databases">
        <title>New species of Amycolatopsis and Streptomyces.</title>
        <authorList>
            <person name="Duangmal K."/>
            <person name="Teo W.F.A."/>
            <person name="Lipun K."/>
        </authorList>
    </citation>
    <scope>NUCLEOTIDE SEQUENCE [LARGE SCALE GENOMIC DNA]</scope>
    <source>
        <strain evidence="7 8">NBRC 106415</strain>
    </source>
</reference>
<organism evidence="7 8">
    <name type="scientific">Streptomyces spongiae</name>
    <dbReference type="NCBI Taxonomy" id="565072"/>
    <lineage>
        <taxon>Bacteria</taxon>
        <taxon>Bacillati</taxon>
        <taxon>Actinomycetota</taxon>
        <taxon>Actinomycetes</taxon>
        <taxon>Kitasatosporales</taxon>
        <taxon>Streptomycetaceae</taxon>
        <taxon>Streptomyces</taxon>
    </lineage>
</organism>
<keyword evidence="4" id="KW-0804">Transcription</keyword>
<keyword evidence="1" id="KW-0678">Repressor</keyword>
<evidence type="ECO:0000313" key="8">
    <source>
        <dbReference type="Proteomes" id="UP000400924"/>
    </source>
</evidence>
<dbReference type="GO" id="GO:0000976">
    <property type="term" value="F:transcription cis-regulatory region binding"/>
    <property type="evidence" value="ECO:0007669"/>
    <property type="project" value="TreeGrafter"/>
</dbReference>
<keyword evidence="2" id="KW-0805">Transcription regulation</keyword>
<feature type="DNA-binding region" description="H-T-H motif" evidence="5">
    <location>
        <begin position="29"/>
        <end position="48"/>
    </location>
</feature>
<proteinExistence type="predicted"/>
<dbReference type="Pfam" id="PF02909">
    <property type="entry name" value="TetR_C_1"/>
    <property type="match status" value="1"/>
</dbReference>
<dbReference type="InterPro" id="IPR004111">
    <property type="entry name" value="Repressor_TetR_C"/>
</dbReference>
<dbReference type="PANTHER" id="PTHR30055">
    <property type="entry name" value="HTH-TYPE TRANSCRIPTIONAL REGULATOR RUTR"/>
    <property type="match status" value="1"/>
</dbReference>
<dbReference type="SUPFAM" id="SSF46689">
    <property type="entry name" value="Homeodomain-like"/>
    <property type="match status" value="1"/>
</dbReference>
<dbReference type="GO" id="GO:0046677">
    <property type="term" value="P:response to antibiotic"/>
    <property type="evidence" value="ECO:0007669"/>
    <property type="project" value="InterPro"/>
</dbReference>
<dbReference type="InterPro" id="IPR036271">
    <property type="entry name" value="Tet_transcr_reg_TetR-rel_C_sf"/>
</dbReference>
<evidence type="ECO:0000259" key="6">
    <source>
        <dbReference type="PROSITE" id="PS50977"/>
    </source>
</evidence>
<name>A0A5N8XSB3_9ACTN</name>
<protein>
    <submittedName>
        <fullName evidence="7">TetR/AcrR family transcriptional regulator</fullName>
    </submittedName>
</protein>
<dbReference type="InterPro" id="IPR009057">
    <property type="entry name" value="Homeodomain-like_sf"/>
</dbReference>
<evidence type="ECO:0000256" key="2">
    <source>
        <dbReference type="ARBA" id="ARBA00023015"/>
    </source>
</evidence>
<dbReference type="PROSITE" id="PS50977">
    <property type="entry name" value="HTH_TETR_2"/>
    <property type="match status" value="1"/>
</dbReference>
<evidence type="ECO:0000256" key="1">
    <source>
        <dbReference type="ARBA" id="ARBA00022491"/>
    </source>
</evidence>
<evidence type="ECO:0000256" key="4">
    <source>
        <dbReference type="ARBA" id="ARBA00023163"/>
    </source>
</evidence>
<dbReference type="InterPro" id="IPR001647">
    <property type="entry name" value="HTH_TetR"/>
</dbReference>
<keyword evidence="8" id="KW-1185">Reference proteome</keyword>
<evidence type="ECO:0000313" key="7">
    <source>
        <dbReference type="EMBL" id="MPY62086.1"/>
    </source>
</evidence>
<dbReference type="InterPro" id="IPR050109">
    <property type="entry name" value="HTH-type_TetR-like_transc_reg"/>
</dbReference>
<sequence>MPRPRSLTPDQLASAALAVIDRDGLAALSMRAVAQELGMSTMGLYRYVHDREELERLVVELVLSAVDSEPPDPDASWRERIEIMVRRLRDTVGAHPAVVPLTITHRHHSLGVLRWSETVLGILAEAGVAGERRVVALRGLLSYVIGAIQLEHLGPLSGPGTTAITELPPAEFPHMIETARHARDVGTDQEFAGGLALLLDGLGGAVR</sequence>
<dbReference type="GO" id="GO:0003700">
    <property type="term" value="F:DNA-binding transcription factor activity"/>
    <property type="evidence" value="ECO:0007669"/>
    <property type="project" value="TreeGrafter"/>
</dbReference>
<dbReference type="Pfam" id="PF00440">
    <property type="entry name" value="TetR_N"/>
    <property type="match status" value="1"/>
</dbReference>